<dbReference type="InterPro" id="IPR036388">
    <property type="entry name" value="WH-like_DNA-bd_sf"/>
</dbReference>
<evidence type="ECO:0000313" key="7">
    <source>
        <dbReference type="Proteomes" id="UP001152749"/>
    </source>
</evidence>
<dbReference type="EMBL" id="OX336425">
    <property type="protein sequence ID" value="CAI2767069.1"/>
    <property type="molecule type" value="Genomic_DNA"/>
</dbReference>
<dbReference type="SMART" id="SM00421">
    <property type="entry name" value="HTH_LUXR"/>
    <property type="match status" value="1"/>
</dbReference>
<dbReference type="PROSITE" id="PS50043">
    <property type="entry name" value="HTH_LUXR_2"/>
    <property type="match status" value="1"/>
</dbReference>
<dbReference type="Pfam" id="PF00196">
    <property type="entry name" value="GerE"/>
    <property type="match status" value="1"/>
</dbReference>
<proteinExistence type="predicted"/>
<evidence type="ECO:0000256" key="1">
    <source>
        <dbReference type="ARBA" id="ARBA00023015"/>
    </source>
</evidence>
<keyword evidence="2" id="KW-0238">DNA-binding</keyword>
<reference evidence="5" key="1">
    <citation type="submission" date="2022-09" db="EMBL/GenBank/DDBJ databases">
        <authorList>
            <person name="Duchaud E."/>
        </authorList>
    </citation>
    <scope>NUCLEOTIDE SEQUENCE</scope>
    <source>
        <strain evidence="5">TRV642</strain>
    </source>
</reference>
<name>A0A9W4X388_9FLAO</name>
<protein>
    <submittedName>
        <fullName evidence="6">HTH luxR-type domain-containing protein</fullName>
    </submittedName>
    <submittedName>
        <fullName evidence="5">Transcriptional regulator</fullName>
    </submittedName>
</protein>
<dbReference type="SUPFAM" id="SSF46894">
    <property type="entry name" value="C-terminal effector domain of the bipartite response regulators"/>
    <property type="match status" value="1"/>
</dbReference>
<evidence type="ECO:0000256" key="2">
    <source>
        <dbReference type="ARBA" id="ARBA00023125"/>
    </source>
</evidence>
<evidence type="ECO:0000313" key="6">
    <source>
        <dbReference type="EMBL" id="CAI2767076.1"/>
    </source>
</evidence>
<dbReference type="PANTHER" id="PTHR44688">
    <property type="entry name" value="DNA-BINDING TRANSCRIPTIONAL ACTIVATOR DEVR_DOSR"/>
    <property type="match status" value="1"/>
</dbReference>
<dbReference type="GO" id="GO:0006355">
    <property type="term" value="P:regulation of DNA-templated transcription"/>
    <property type="evidence" value="ECO:0007669"/>
    <property type="project" value="InterPro"/>
</dbReference>
<dbReference type="CDD" id="cd06170">
    <property type="entry name" value="LuxR_C_like"/>
    <property type="match status" value="1"/>
</dbReference>
<dbReference type="InterPro" id="IPR016032">
    <property type="entry name" value="Sig_transdc_resp-reg_C-effctor"/>
</dbReference>
<dbReference type="GO" id="GO:0003677">
    <property type="term" value="F:DNA binding"/>
    <property type="evidence" value="ECO:0007669"/>
    <property type="project" value="UniProtKB-KW"/>
</dbReference>
<evidence type="ECO:0000259" key="4">
    <source>
        <dbReference type="PROSITE" id="PS50043"/>
    </source>
</evidence>
<feature type="domain" description="HTH luxR-type" evidence="4">
    <location>
        <begin position="185"/>
        <end position="250"/>
    </location>
</feature>
<dbReference type="Proteomes" id="UP001152749">
    <property type="component" value="Chromosome"/>
</dbReference>
<gene>
    <name evidence="5" type="ORF">TRV642_2173</name>
    <name evidence="6" type="ORF">TRV642_2182</name>
</gene>
<dbReference type="KEGG" id="fcs:TRV642_2182"/>
<accession>A0A9W4X388</accession>
<dbReference type="RefSeq" id="WP_263362951.1">
    <property type="nucleotide sequence ID" value="NZ_OX336425.1"/>
</dbReference>
<evidence type="ECO:0000313" key="5">
    <source>
        <dbReference type="EMBL" id="CAI2767069.1"/>
    </source>
</evidence>
<dbReference type="Gene3D" id="3.30.450.20">
    <property type="entry name" value="PAS domain"/>
    <property type="match status" value="1"/>
</dbReference>
<dbReference type="InterPro" id="IPR000792">
    <property type="entry name" value="Tscrpt_reg_LuxR_C"/>
</dbReference>
<organism evidence="5 7">
    <name type="scientific">Flavobacterium collinsii</name>
    <dbReference type="NCBI Taxonomy" id="1114861"/>
    <lineage>
        <taxon>Bacteria</taxon>
        <taxon>Pseudomonadati</taxon>
        <taxon>Bacteroidota</taxon>
        <taxon>Flavobacteriia</taxon>
        <taxon>Flavobacteriales</taxon>
        <taxon>Flavobacteriaceae</taxon>
        <taxon>Flavobacterium</taxon>
    </lineage>
</organism>
<sequence length="252" mass="29192">MVIENDFFSSNNTVQKISEDEKGRLGDYLELVRAFARTTYSSIYIIDYEKKGFEYVSENPLFLCDHTPAEVQELGYAFYFKYVVKEDLDLLLKINTIGFDFYQNIPVEERIHHTISYDFRLKNPSGKTFLVNQKLTPVFLTNDGKIWKSICIISLSSELQSGNIKIYKKGENKIYNYDLEGGFWKMMKKIELTSREKEVLQYSIRGFTIANMAESMFVSADTIKFHKRKLFTKLGVGNIAEAIAYATSNKLI</sequence>
<dbReference type="KEGG" id="fcs:TRV642_2173"/>
<dbReference type="EMBL" id="OX336425">
    <property type="protein sequence ID" value="CAI2767076.1"/>
    <property type="molecule type" value="Genomic_DNA"/>
</dbReference>
<keyword evidence="1" id="KW-0805">Transcription regulation</keyword>
<dbReference type="PANTHER" id="PTHR44688:SF16">
    <property type="entry name" value="DNA-BINDING TRANSCRIPTIONAL ACTIVATOR DEVR_DOSR"/>
    <property type="match status" value="1"/>
</dbReference>
<dbReference type="PRINTS" id="PR00038">
    <property type="entry name" value="HTHLUXR"/>
</dbReference>
<dbReference type="AlphaFoldDB" id="A0A9W4X388"/>
<keyword evidence="3" id="KW-0804">Transcription</keyword>
<evidence type="ECO:0000256" key="3">
    <source>
        <dbReference type="ARBA" id="ARBA00023163"/>
    </source>
</evidence>
<dbReference type="Gene3D" id="1.10.10.10">
    <property type="entry name" value="Winged helix-like DNA-binding domain superfamily/Winged helix DNA-binding domain"/>
    <property type="match status" value="1"/>
</dbReference>